<sequence>MSKKTNNQTAKVNWPITILLIIGCLTVFFPLYMAVIIAFKQPSEMTNDIAGALAFPKTWSFANFAEAMKVTDFWHSLGNSLLLTIVTVILAILIHSLAGYAIGRSMANKKFYNFAYLYIVSGMFVPFAILMMPLVKQTAQLGIANRVGVIVLYVVFFMPMNILLYSGYLKNIPLALEEAARVDGATTWSTYWNIIFPIMKPMHATVAVLTAMSTWNDVMTPLVIMSGTGKNTLPLAQLNFQTQFGTNYNLAFASYLLALLPILIFYLICQKQIINGVVNGAVK</sequence>
<keyword evidence="6 7" id="KW-0472">Membrane</keyword>
<evidence type="ECO:0000313" key="9">
    <source>
        <dbReference type="EMBL" id="RXS75648.1"/>
    </source>
</evidence>
<dbReference type="CDD" id="cd06261">
    <property type="entry name" value="TM_PBP2"/>
    <property type="match status" value="1"/>
</dbReference>
<evidence type="ECO:0000256" key="1">
    <source>
        <dbReference type="ARBA" id="ARBA00004651"/>
    </source>
</evidence>
<dbReference type="OrthoDB" id="153186at2"/>
<dbReference type="PROSITE" id="PS50928">
    <property type="entry name" value="ABC_TM1"/>
    <property type="match status" value="1"/>
</dbReference>
<dbReference type="RefSeq" id="WP_129258043.1">
    <property type="nucleotide sequence ID" value="NZ_JBGKFY010000002.1"/>
</dbReference>
<comment type="similarity">
    <text evidence="7">Belongs to the binding-protein-dependent transport system permease family.</text>
</comment>
<feature type="transmembrane region" description="Helical" evidence="7">
    <location>
        <begin position="248"/>
        <end position="269"/>
    </location>
</feature>
<feature type="transmembrane region" description="Helical" evidence="7">
    <location>
        <begin position="147"/>
        <end position="169"/>
    </location>
</feature>
<dbReference type="SUPFAM" id="SSF161098">
    <property type="entry name" value="MetI-like"/>
    <property type="match status" value="1"/>
</dbReference>
<keyword evidence="4 7" id="KW-0812">Transmembrane</keyword>
<proteinExistence type="inferred from homology"/>
<dbReference type="PROSITE" id="PS51257">
    <property type="entry name" value="PROKAR_LIPOPROTEIN"/>
    <property type="match status" value="1"/>
</dbReference>
<dbReference type="AlphaFoldDB" id="A0A4Q1RJ55"/>
<feature type="transmembrane region" description="Helical" evidence="7">
    <location>
        <begin position="12"/>
        <end position="39"/>
    </location>
</feature>
<name>A0A4Q1RJ55_9FIRM</name>
<evidence type="ECO:0000256" key="2">
    <source>
        <dbReference type="ARBA" id="ARBA00022448"/>
    </source>
</evidence>
<dbReference type="Pfam" id="PF00528">
    <property type="entry name" value="BPD_transp_1"/>
    <property type="match status" value="1"/>
</dbReference>
<dbReference type="Gene3D" id="1.10.3720.10">
    <property type="entry name" value="MetI-like"/>
    <property type="match status" value="1"/>
</dbReference>
<feature type="transmembrane region" description="Helical" evidence="7">
    <location>
        <begin position="190"/>
        <end position="212"/>
    </location>
</feature>
<comment type="caution">
    <text evidence="9">The sequence shown here is derived from an EMBL/GenBank/DDBJ whole genome shotgun (WGS) entry which is preliminary data.</text>
</comment>
<keyword evidence="3" id="KW-1003">Cell membrane</keyword>
<keyword evidence="5 7" id="KW-1133">Transmembrane helix</keyword>
<comment type="subcellular location">
    <subcellularLocation>
        <location evidence="1 7">Cell membrane</location>
        <topology evidence="1 7">Multi-pass membrane protein</topology>
    </subcellularLocation>
</comment>
<evidence type="ECO:0000259" key="8">
    <source>
        <dbReference type="PROSITE" id="PS50928"/>
    </source>
</evidence>
<evidence type="ECO:0000256" key="4">
    <source>
        <dbReference type="ARBA" id="ARBA00022692"/>
    </source>
</evidence>
<keyword evidence="10" id="KW-1185">Reference proteome</keyword>
<dbReference type="InterPro" id="IPR035906">
    <property type="entry name" value="MetI-like_sf"/>
</dbReference>
<dbReference type="GO" id="GO:0005886">
    <property type="term" value="C:plasma membrane"/>
    <property type="evidence" value="ECO:0007669"/>
    <property type="project" value="UniProtKB-SubCell"/>
</dbReference>
<dbReference type="PANTHER" id="PTHR43744">
    <property type="entry name" value="ABC TRANSPORTER PERMEASE PROTEIN MG189-RELATED-RELATED"/>
    <property type="match status" value="1"/>
</dbReference>
<evidence type="ECO:0000256" key="7">
    <source>
        <dbReference type="RuleBase" id="RU363032"/>
    </source>
</evidence>
<dbReference type="EMBL" id="SDKC01000001">
    <property type="protein sequence ID" value="RXS75648.1"/>
    <property type="molecule type" value="Genomic_DNA"/>
</dbReference>
<gene>
    <name evidence="9" type="ORF">ETP43_10755</name>
</gene>
<feature type="transmembrane region" description="Helical" evidence="7">
    <location>
        <begin position="81"/>
        <end position="102"/>
    </location>
</feature>
<evidence type="ECO:0000256" key="3">
    <source>
        <dbReference type="ARBA" id="ARBA00022475"/>
    </source>
</evidence>
<accession>A0A4Q1RJ55</accession>
<reference evidence="9 10" key="1">
    <citation type="submission" date="2019-01" db="EMBL/GenBank/DDBJ databases">
        <title>Blautia sp. nov. KGMB01111 isolated human feces.</title>
        <authorList>
            <person name="Park J.-E."/>
            <person name="Kim J.-S."/>
            <person name="Park S.-H."/>
        </authorList>
    </citation>
    <scope>NUCLEOTIDE SEQUENCE [LARGE SCALE GENOMIC DNA]</scope>
    <source>
        <strain evidence="9 10">KGMB01111</strain>
    </source>
</reference>
<protein>
    <submittedName>
        <fullName evidence="9">Carbohydrate ABC transporter permease</fullName>
    </submittedName>
</protein>
<dbReference type="PANTHER" id="PTHR43744:SF12">
    <property type="entry name" value="ABC TRANSPORTER PERMEASE PROTEIN MG189-RELATED"/>
    <property type="match status" value="1"/>
</dbReference>
<feature type="transmembrane region" description="Helical" evidence="7">
    <location>
        <begin position="114"/>
        <end position="135"/>
    </location>
</feature>
<evidence type="ECO:0000256" key="6">
    <source>
        <dbReference type="ARBA" id="ARBA00023136"/>
    </source>
</evidence>
<feature type="domain" description="ABC transmembrane type-1" evidence="8">
    <location>
        <begin position="77"/>
        <end position="269"/>
    </location>
</feature>
<evidence type="ECO:0000256" key="5">
    <source>
        <dbReference type="ARBA" id="ARBA00022989"/>
    </source>
</evidence>
<keyword evidence="2 7" id="KW-0813">Transport</keyword>
<dbReference type="Proteomes" id="UP000290106">
    <property type="component" value="Unassembled WGS sequence"/>
</dbReference>
<organism evidence="9 10">
    <name type="scientific">Blautia faecicola</name>
    <dbReference type="NCBI Taxonomy" id="2509240"/>
    <lineage>
        <taxon>Bacteria</taxon>
        <taxon>Bacillati</taxon>
        <taxon>Bacillota</taxon>
        <taxon>Clostridia</taxon>
        <taxon>Lachnospirales</taxon>
        <taxon>Lachnospiraceae</taxon>
        <taxon>Blautia</taxon>
    </lineage>
</organism>
<dbReference type="GO" id="GO:0055085">
    <property type="term" value="P:transmembrane transport"/>
    <property type="evidence" value="ECO:0007669"/>
    <property type="project" value="InterPro"/>
</dbReference>
<evidence type="ECO:0000313" key="10">
    <source>
        <dbReference type="Proteomes" id="UP000290106"/>
    </source>
</evidence>
<dbReference type="InterPro" id="IPR000515">
    <property type="entry name" value="MetI-like"/>
</dbReference>